<name>A0A016SWR5_9BILA</name>
<evidence type="ECO:0000313" key="2">
    <source>
        <dbReference type="EMBL" id="EYB95148.1"/>
    </source>
</evidence>
<dbReference type="STRING" id="53326.A0A016SWR5"/>
<evidence type="ECO:0000256" key="1">
    <source>
        <dbReference type="SAM" id="SignalP"/>
    </source>
</evidence>
<dbReference type="AlphaFoldDB" id="A0A016SWR5"/>
<dbReference type="Gene3D" id="2.60.40.1730">
    <property type="entry name" value="tricorn interacting facor f3 domain"/>
    <property type="match status" value="1"/>
</dbReference>
<organism evidence="2 3">
    <name type="scientific">Ancylostoma ceylanicum</name>
    <dbReference type="NCBI Taxonomy" id="53326"/>
    <lineage>
        <taxon>Eukaryota</taxon>
        <taxon>Metazoa</taxon>
        <taxon>Ecdysozoa</taxon>
        <taxon>Nematoda</taxon>
        <taxon>Chromadorea</taxon>
        <taxon>Rhabditida</taxon>
        <taxon>Rhabditina</taxon>
        <taxon>Rhabditomorpha</taxon>
        <taxon>Strongyloidea</taxon>
        <taxon>Ancylostomatidae</taxon>
        <taxon>Ancylostomatinae</taxon>
        <taxon>Ancylostoma</taxon>
    </lineage>
</organism>
<dbReference type="Proteomes" id="UP000024635">
    <property type="component" value="Unassembled WGS sequence"/>
</dbReference>
<keyword evidence="1" id="KW-0732">Signal</keyword>
<gene>
    <name evidence="2" type="primary">Acey_s0163.g3484</name>
    <name evidence="2" type="ORF">Y032_0163g3484</name>
</gene>
<keyword evidence="3" id="KW-1185">Reference proteome</keyword>
<protein>
    <submittedName>
        <fullName evidence="2">Uncharacterized protein</fullName>
    </submittedName>
</protein>
<accession>A0A016SWR5</accession>
<dbReference type="InterPro" id="IPR042097">
    <property type="entry name" value="Aminopeptidase_N-like_N_sf"/>
</dbReference>
<dbReference type="EMBL" id="JARK01001499">
    <property type="protein sequence ID" value="EYB95148.1"/>
    <property type="molecule type" value="Genomic_DNA"/>
</dbReference>
<comment type="caution">
    <text evidence="2">The sequence shown here is derived from an EMBL/GenBank/DDBJ whole genome shotgun (WGS) entry which is preliminary data.</text>
</comment>
<feature type="signal peptide" evidence="1">
    <location>
        <begin position="1"/>
        <end position="17"/>
    </location>
</feature>
<reference evidence="3" key="1">
    <citation type="journal article" date="2015" name="Nat. Genet.">
        <title>The genome and transcriptome of the zoonotic hookworm Ancylostoma ceylanicum identify infection-specific gene families.</title>
        <authorList>
            <person name="Schwarz E.M."/>
            <person name="Hu Y."/>
            <person name="Antoshechkin I."/>
            <person name="Miller M.M."/>
            <person name="Sternberg P.W."/>
            <person name="Aroian R.V."/>
        </authorList>
    </citation>
    <scope>NUCLEOTIDE SEQUENCE</scope>
    <source>
        <strain evidence="3">HY135</strain>
    </source>
</reference>
<dbReference type="OrthoDB" id="5874206at2759"/>
<evidence type="ECO:0000313" key="3">
    <source>
        <dbReference type="Proteomes" id="UP000024635"/>
    </source>
</evidence>
<sequence>MSIYLATIIAVIMLSSGIRTFADYDTSTAIADKHIGSSSLKFAREHESSGEFYEDATVATEEVAVPSISNNFLLPTNMKPLSYNLVIKVYLPFYVDYPPSKNLTTEGEVTINIVVLQPTNAIVLNMDEIVLLLDKCEARSSNDLLTITGVKIEEQLEKVTFTLSEVLQVGQEISLKVCFI</sequence>
<feature type="chain" id="PRO_5001487276" evidence="1">
    <location>
        <begin position="18"/>
        <end position="180"/>
    </location>
</feature>
<proteinExistence type="predicted"/>
<dbReference type="SUPFAM" id="SSF63737">
    <property type="entry name" value="Leukotriene A4 hydrolase N-terminal domain"/>
    <property type="match status" value="1"/>
</dbReference>